<protein>
    <submittedName>
        <fullName evidence="3">Uncharacterized protein</fullName>
    </submittedName>
</protein>
<dbReference type="Proteomes" id="UP000314294">
    <property type="component" value="Unassembled WGS sequence"/>
</dbReference>
<gene>
    <name evidence="3" type="ORF">EYF80_028131</name>
</gene>
<feature type="signal peptide" evidence="2">
    <location>
        <begin position="1"/>
        <end position="23"/>
    </location>
</feature>
<keyword evidence="2" id="KW-0732">Signal</keyword>
<dbReference type="EMBL" id="SRLO01000312">
    <property type="protein sequence ID" value="TNN61626.1"/>
    <property type="molecule type" value="Genomic_DNA"/>
</dbReference>
<name>A0A4Z2H793_9TELE</name>
<evidence type="ECO:0000256" key="1">
    <source>
        <dbReference type="SAM" id="MobiDB-lite"/>
    </source>
</evidence>
<organism evidence="3 4">
    <name type="scientific">Liparis tanakae</name>
    <name type="common">Tanaka's snailfish</name>
    <dbReference type="NCBI Taxonomy" id="230148"/>
    <lineage>
        <taxon>Eukaryota</taxon>
        <taxon>Metazoa</taxon>
        <taxon>Chordata</taxon>
        <taxon>Craniata</taxon>
        <taxon>Vertebrata</taxon>
        <taxon>Euteleostomi</taxon>
        <taxon>Actinopterygii</taxon>
        <taxon>Neopterygii</taxon>
        <taxon>Teleostei</taxon>
        <taxon>Neoteleostei</taxon>
        <taxon>Acanthomorphata</taxon>
        <taxon>Eupercaria</taxon>
        <taxon>Perciformes</taxon>
        <taxon>Cottioidei</taxon>
        <taxon>Cottales</taxon>
        <taxon>Liparidae</taxon>
        <taxon>Liparis</taxon>
    </lineage>
</organism>
<evidence type="ECO:0000256" key="2">
    <source>
        <dbReference type="SAM" id="SignalP"/>
    </source>
</evidence>
<accession>A0A4Z2H793</accession>
<dbReference type="AlphaFoldDB" id="A0A4Z2H793"/>
<reference evidence="3 4" key="1">
    <citation type="submission" date="2019-03" db="EMBL/GenBank/DDBJ databases">
        <title>First draft genome of Liparis tanakae, snailfish: a comprehensive survey of snailfish specific genes.</title>
        <authorList>
            <person name="Kim W."/>
            <person name="Song I."/>
            <person name="Jeong J.-H."/>
            <person name="Kim D."/>
            <person name="Kim S."/>
            <person name="Ryu S."/>
            <person name="Song J.Y."/>
            <person name="Lee S.K."/>
        </authorList>
    </citation>
    <scope>NUCLEOTIDE SEQUENCE [LARGE SCALE GENOMIC DNA]</scope>
    <source>
        <tissue evidence="3">Muscle</tissue>
    </source>
</reference>
<feature type="region of interest" description="Disordered" evidence="1">
    <location>
        <begin position="73"/>
        <end position="110"/>
    </location>
</feature>
<evidence type="ECO:0000313" key="3">
    <source>
        <dbReference type="EMBL" id="TNN61626.1"/>
    </source>
</evidence>
<keyword evidence="4" id="KW-1185">Reference proteome</keyword>
<evidence type="ECO:0000313" key="4">
    <source>
        <dbReference type="Proteomes" id="UP000314294"/>
    </source>
</evidence>
<proteinExistence type="predicted"/>
<comment type="caution">
    <text evidence="3">The sequence shown here is derived from an EMBL/GenBank/DDBJ whole genome shotgun (WGS) entry which is preliminary data.</text>
</comment>
<feature type="chain" id="PRO_5021220231" evidence="2">
    <location>
        <begin position="24"/>
        <end position="159"/>
    </location>
</feature>
<feature type="compositionally biased region" description="Basic and acidic residues" evidence="1">
    <location>
        <begin position="78"/>
        <end position="87"/>
    </location>
</feature>
<sequence length="159" mass="17674">MRSHRKVALQLLHPLFTVPDVLLQLSTLHPPTQLILLRMGQLEVKKEEEEVQLDLRLRYCVFDLELQAENNNKHKRHDRTDRDRVCVRPDGAGGVAEDGGSEALSDTDQAGPVDLHDEVVHQDPGGKSSSCVNAMTSHHQLSSSLVCVRLEESGLGVKE</sequence>